<dbReference type="EMBL" id="JACHWQ010000006">
    <property type="protein sequence ID" value="MBB2976481.1"/>
    <property type="molecule type" value="Genomic_DNA"/>
</dbReference>
<protein>
    <submittedName>
        <fullName evidence="2">Putative ATPase</fullName>
    </submittedName>
</protein>
<dbReference type="AlphaFoldDB" id="A0A7W4YP77"/>
<dbReference type="RefSeq" id="WP_165140470.1">
    <property type="nucleotide sequence ID" value="NZ_CP049255.1"/>
</dbReference>
<dbReference type="PANTHER" id="PTHR43581">
    <property type="entry name" value="ATP/GTP PHOSPHATASE"/>
    <property type="match status" value="1"/>
</dbReference>
<accession>A0A7W4YP77</accession>
<dbReference type="InterPro" id="IPR003959">
    <property type="entry name" value="ATPase_AAA_core"/>
</dbReference>
<dbReference type="PANTHER" id="PTHR43581:SF4">
    <property type="entry name" value="ATP_GTP PHOSPHATASE"/>
    <property type="match status" value="1"/>
</dbReference>
<keyword evidence="3" id="KW-1185">Reference proteome</keyword>
<dbReference type="InterPro" id="IPR027417">
    <property type="entry name" value="P-loop_NTPase"/>
</dbReference>
<organism evidence="2 3">
    <name type="scientific">Microbacterium endophyticum</name>
    <dbReference type="NCBI Taxonomy" id="1526412"/>
    <lineage>
        <taxon>Bacteria</taxon>
        <taxon>Bacillati</taxon>
        <taxon>Actinomycetota</taxon>
        <taxon>Actinomycetes</taxon>
        <taxon>Micrococcales</taxon>
        <taxon>Microbacteriaceae</taxon>
        <taxon>Microbacterium</taxon>
    </lineage>
</organism>
<evidence type="ECO:0000313" key="3">
    <source>
        <dbReference type="Proteomes" id="UP000529310"/>
    </source>
</evidence>
<dbReference type="Proteomes" id="UP000529310">
    <property type="component" value="Unassembled WGS sequence"/>
</dbReference>
<evidence type="ECO:0000259" key="1">
    <source>
        <dbReference type="SMART" id="SM00382"/>
    </source>
</evidence>
<comment type="caution">
    <text evidence="2">The sequence shown here is derived from an EMBL/GenBank/DDBJ whole genome shotgun (WGS) entry which is preliminary data.</text>
</comment>
<reference evidence="2 3" key="1">
    <citation type="submission" date="2020-08" db="EMBL/GenBank/DDBJ databases">
        <title>Sequencing the genomes of 1000 actinobacteria strains.</title>
        <authorList>
            <person name="Klenk H.-P."/>
        </authorList>
    </citation>
    <scope>NUCLEOTIDE SEQUENCE [LARGE SCALE GENOMIC DNA]</scope>
    <source>
        <strain evidence="2 3">DSM 27099</strain>
    </source>
</reference>
<dbReference type="GO" id="GO:0005524">
    <property type="term" value="F:ATP binding"/>
    <property type="evidence" value="ECO:0007669"/>
    <property type="project" value="InterPro"/>
</dbReference>
<name>A0A7W4YP77_9MICO</name>
<dbReference type="SMART" id="SM00382">
    <property type="entry name" value="AAA"/>
    <property type="match status" value="1"/>
</dbReference>
<dbReference type="Gene3D" id="3.40.50.300">
    <property type="entry name" value="P-loop containing nucleotide triphosphate hydrolases"/>
    <property type="match status" value="1"/>
</dbReference>
<proteinExistence type="predicted"/>
<evidence type="ECO:0000313" key="2">
    <source>
        <dbReference type="EMBL" id="MBB2976481.1"/>
    </source>
</evidence>
<dbReference type="InterPro" id="IPR003593">
    <property type="entry name" value="AAA+_ATPase"/>
</dbReference>
<sequence>MRSIDKAEFETLYSARHSHLLGGDPAGFSFSLEEIRVQGGDVIRPQRAGVTAIVGANNAGKSTLLREAHTYIGVHPGQIQPPRILVEAVSIAGSDSPADLVAWMLENSTPVVDGPNTYFARARASQENAESFEYYWNIRTVERGGTGGIGGLCAFLTFYGDASGRLSLGASAELRDSVLMPPTHPVHYLEDSVDLRQRLSDISQRVFGRTLTLDTLARTVRLRVGSLPGEAPRYNDVSREYREAMGALPALDEQGDGMRSFFGQLLPVVTATYPLILLDEPEAFLHPPQAHALGVELGKIATERGTQIIVATHDRHLLTGLLDSGGDVSVVRVSRSDTSSAVRQLDAAQLRSIWTDPVLKYSNVLDGLFHQVVVLAEAEGDCAYLAAAAGVLNESAGASPSGEALFVASAGKQGMWKLAEALRAVDVPVVAAPDMDIISDEGETKRLFNALGGQWDDDLSSLWSTATAAQRAPREPVKIAHVLDAVAGTLTPRRDEIYTPVVRDEVLSQIRSRESPWAEVKKHGIAAFNGQARAALLQLLERMETVGLVLVRAGELERLAPDVIARKGPAWLEEAFRSEQHRNATTQEHIVRVTEVGRRLAGSRVANGERVDA</sequence>
<dbReference type="GO" id="GO:0016887">
    <property type="term" value="F:ATP hydrolysis activity"/>
    <property type="evidence" value="ECO:0007669"/>
    <property type="project" value="InterPro"/>
</dbReference>
<gene>
    <name evidence="2" type="ORF">FHX49_002056</name>
</gene>
<dbReference type="InterPro" id="IPR051396">
    <property type="entry name" value="Bact_Antivir_Def_Nuclease"/>
</dbReference>
<dbReference type="Pfam" id="PF13304">
    <property type="entry name" value="AAA_21"/>
    <property type="match status" value="1"/>
</dbReference>
<feature type="domain" description="AAA+ ATPase" evidence="1">
    <location>
        <begin position="47"/>
        <end position="337"/>
    </location>
</feature>
<dbReference type="SUPFAM" id="SSF52540">
    <property type="entry name" value="P-loop containing nucleoside triphosphate hydrolases"/>
    <property type="match status" value="1"/>
</dbReference>